<dbReference type="STRING" id="1912961.BU204_11410"/>
<evidence type="ECO:0000313" key="2">
    <source>
        <dbReference type="Proteomes" id="UP000185596"/>
    </source>
</evidence>
<comment type="caution">
    <text evidence="1">The sequence shown here is derived from an EMBL/GenBank/DDBJ whole genome shotgun (WGS) entry which is preliminary data.</text>
</comment>
<dbReference type="AlphaFoldDB" id="A0A1Q8CT59"/>
<sequence length="120" mass="12956">MHPTARLQGELSVSNNSGITVDDDGVRRLLADGTEESVTWADLAEVAIRTTPEGPWKEDVFFLLVRTGGGGCAVPAGDPSADDLMNRLQSMPGFDNDAFIEAMTTQEDGLFVVWQRSAQD</sequence>
<reference evidence="1 2" key="1">
    <citation type="submission" date="2016-12" db="EMBL/GenBank/DDBJ databases">
        <title>The draft genome sequence of Actinophytocola sp. 11-183.</title>
        <authorList>
            <person name="Wang W."/>
            <person name="Yuan L."/>
        </authorList>
    </citation>
    <scope>NUCLEOTIDE SEQUENCE [LARGE SCALE GENOMIC DNA]</scope>
    <source>
        <strain evidence="1 2">11-183</strain>
    </source>
</reference>
<keyword evidence="2" id="KW-1185">Reference proteome</keyword>
<gene>
    <name evidence="1" type="ORF">BU204_11410</name>
</gene>
<protein>
    <submittedName>
        <fullName evidence="1">Uncharacterized protein</fullName>
    </submittedName>
</protein>
<accession>A0A1Q8CT59</accession>
<evidence type="ECO:0000313" key="1">
    <source>
        <dbReference type="EMBL" id="OLF17526.1"/>
    </source>
</evidence>
<organism evidence="1 2">
    <name type="scientific">Actinophytocola xanthii</name>
    <dbReference type="NCBI Taxonomy" id="1912961"/>
    <lineage>
        <taxon>Bacteria</taxon>
        <taxon>Bacillati</taxon>
        <taxon>Actinomycetota</taxon>
        <taxon>Actinomycetes</taxon>
        <taxon>Pseudonocardiales</taxon>
        <taxon>Pseudonocardiaceae</taxon>
    </lineage>
</organism>
<dbReference type="Proteomes" id="UP000185596">
    <property type="component" value="Unassembled WGS sequence"/>
</dbReference>
<dbReference type="EMBL" id="MSIE01000016">
    <property type="protein sequence ID" value="OLF17526.1"/>
    <property type="molecule type" value="Genomic_DNA"/>
</dbReference>
<dbReference type="RefSeq" id="WP_075125577.1">
    <property type="nucleotide sequence ID" value="NZ_MSIE01000016.1"/>
</dbReference>
<proteinExistence type="predicted"/>
<name>A0A1Q8CT59_9PSEU</name>